<protein>
    <submittedName>
        <fullName evidence="2">Type VI secretion system lipoprotein TssJ</fullName>
    </submittedName>
</protein>
<feature type="chain" id="PRO_5028863718" evidence="1">
    <location>
        <begin position="27"/>
        <end position="185"/>
    </location>
</feature>
<sequence>MRSFTPFSRLICIALLSLFFSGCASKGPVDLKIQGDAAAVINRDNSGKSLSLVLHLYQLKSADEFTRLTFDTFASGRPSNELLGNTLIAQSEFVMLPGQQGNLPITLQTETQFIAVVGFFRKPDPQFWRALIKAEDLRDSKQLTIKAEDCYLQIVSPKAQLIPGQPMNFQANCGIAPAKSTKKIK</sequence>
<dbReference type="KEGG" id="cfon:HZU75_07015"/>
<dbReference type="PROSITE" id="PS51257">
    <property type="entry name" value="PROKAR_LIPOPROTEIN"/>
    <property type="match status" value="1"/>
</dbReference>
<dbReference type="AlphaFoldDB" id="A0A7D5VAB3"/>
<dbReference type="NCBIfam" id="TIGR03352">
    <property type="entry name" value="VI_chp_3"/>
    <property type="match status" value="1"/>
</dbReference>
<evidence type="ECO:0000256" key="1">
    <source>
        <dbReference type="SAM" id="SignalP"/>
    </source>
</evidence>
<accession>A0A7D5VAB3</accession>
<keyword evidence="2" id="KW-0449">Lipoprotein</keyword>
<reference evidence="2 3" key="1">
    <citation type="journal article" date="2016" name="Int. J. Syst. Evol. Microbiol.">
        <title>Chitinibacter fontanus sp. nov., isolated from a spring.</title>
        <authorList>
            <person name="Sheu S.Y."/>
            <person name="Li Y.S."/>
            <person name="Young C.C."/>
            <person name="Chen W.M."/>
        </authorList>
    </citation>
    <scope>NUCLEOTIDE SEQUENCE [LARGE SCALE GENOMIC DNA]</scope>
    <source>
        <strain evidence="2 3">STM-7</strain>
    </source>
</reference>
<dbReference type="Gene3D" id="2.60.40.4150">
    <property type="entry name" value="Type VI secretion system, lipoprotein SciN"/>
    <property type="match status" value="1"/>
</dbReference>
<name>A0A7D5VAB3_9NEIS</name>
<organism evidence="2 3">
    <name type="scientific">Chitinibacter fontanus</name>
    <dbReference type="NCBI Taxonomy" id="1737446"/>
    <lineage>
        <taxon>Bacteria</taxon>
        <taxon>Pseudomonadati</taxon>
        <taxon>Pseudomonadota</taxon>
        <taxon>Betaproteobacteria</taxon>
        <taxon>Neisseriales</taxon>
        <taxon>Chitinibacteraceae</taxon>
        <taxon>Chitinibacter</taxon>
    </lineage>
</organism>
<dbReference type="InterPro" id="IPR017734">
    <property type="entry name" value="T6SS_SciN"/>
</dbReference>
<keyword evidence="3" id="KW-1185">Reference proteome</keyword>
<dbReference type="PANTHER" id="PTHR37625:SF4">
    <property type="entry name" value="OUTER MEMBRANE LIPOPROTEIN"/>
    <property type="match status" value="1"/>
</dbReference>
<dbReference type="EMBL" id="CP058952">
    <property type="protein sequence ID" value="QLI81293.1"/>
    <property type="molecule type" value="Genomic_DNA"/>
</dbReference>
<proteinExistence type="predicted"/>
<evidence type="ECO:0000313" key="2">
    <source>
        <dbReference type="EMBL" id="QLI81293.1"/>
    </source>
</evidence>
<keyword evidence="1" id="KW-0732">Signal</keyword>
<dbReference type="Proteomes" id="UP000510822">
    <property type="component" value="Chromosome"/>
</dbReference>
<evidence type="ECO:0000313" key="3">
    <source>
        <dbReference type="Proteomes" id="UP000510822"/>
    </source>
</evidence>
<dbReference type="InterPro" id="IPR038706">
    <property type="entry name" value="Type_VI_SciN-like_sf"/>
</dbReference>
<dbReference type="Pfam" id="PF12790">
    <property type="entry name" value="T6SS-SciN"/>
    <property type="match status" value="1"/>
</dbReference>
<dbReference type="RefSeq" id="WP_180308420.1">
    <property type="nucleotide sequence ID" value="NZ_CP058952.1"/>
</dbReference>
<dbReference type="PANTHER" id="PTHR37625">
    <property type="entry name" value="OUTER MEMBRANE LIPOPROTEIN-RELATED"/>
    <property type="match status" value="1"/>
</dbReference>
<feature type="signal peptide" evidence="1">
    <location>
        <begin position="1"/>
        <end position="26"/>
    </location>
</feature>
<gene>
    <name evidence="2" type="primary">tssJ</name>
    <name evidence="2" type="ORF">HZU75_07015</name>
</gene>